<protein>
    <submittedName>
        <fullName evidence="2">Uncharacterized protein</fullName>
    </submittedName>
</protein>
<dbReference type="EMBL" id="CAJZAG010000006">
    <property type="protein sequence ID" value="CAG9175466.1"/>
    <property type="molecule type" value="Genomic_DNA"/>
</dbReference>
<name>A0ABM8X684_9BURK</name>
<comment type="caution">
    <text evidence="2">The sequence shown here is derived from an EMBL/GenBank/DDBJ whole genome shotgun (WGS) entry which is preliminary data.</text>
</comment>
<dbReference type="RefSeq" id="WP_223990128.1">
    <property type="nucleotide sequence ID" value="NZ_CAJZAG010000006.1"/>
</dbReference>
<evidence type="ECO:0000256" key="1">
    <source>
        <dbReference type="SAM" id="Phobius"/>
    </source>
</evidence>
<proteinExistence type="predicted"/>
<keyword evidence="1" id="KW-1133">Transmembrane helix</keyword>
<evidence type="ECO:0000313" key="3">
    <source>
        <dbReference type="Proteomes" id="UP000706525"/>
    </source>
</evidence>
<keyword evidence="1" id="KW-0472">Membrane</keyword>
<organism evidence="2 3">
    <name type="scientific">Cupriavidus pampae</name>
    <dbReference type="NCBI Taxonomy" id="659251"/>
    <lineage>
        <taxon>Bacteria</taxon>
        <taxon>Pseudomonadati</taxon>
        <taxon>Pseudomonadota</taxon>
        <taxon>Betaproteobacteria</taxon>
        <taxon>Burkholderiales</taxon>
        <taxon>Burkholderiaceae</taxon>
        <taxon>Cupriavidus</taxon>
    </lineage>
</organism>
<gene>
    <name evidence="2" type="ORF">LMG32289_03323</name>
</gene>
<keyword evidence="3" id="KW-1185">Reference proteome</keyword>
<evidence type="ECO:0000313" key="2">
    <source>
        <dbReference type="EMBL" id="CAG9175466.1"/>
    </source>
</evidence>
<feature type="transmembrane region" description="Helical" evidence="1">
    <location>
        <begin position="37"/>
        <end position="56"/>
    </location>
</feature>
<reference evidence="2 3" key="1">
    <citation type="submission" date="2021-08" db="EMBL/GenBank/DDBJ databases">
        <authorList>
            <person name="Peeters C."/>
        </authorList>
    </citation>
    <scope>NUCLEOTIDE SEQUENCE [LARGE SCALE GENOMIC DNA]</scope>
    <source>
        <strain evidence="2 3">LMG 32289</strain>
    </source>
</reference>
<accession>A0ABM8X684</accession>
<keyword evidence="1" id="KW-0812">Transmembrane</keyword>
<dbReference type="Proteomes" id="UP000706525">
    <property type="component" value="Unassembled WGS sequence"/>
</dbReference>
<sequence>MPACVQPSVHVADTTPALSAASAPLSRPHERVGLHEALTMLSTLLGTMVLVSSLFWG</sequence>